<comment type="caution">
    <text evidence="2">The sequence shown here is derived from an EMBL/GenBank/DDBJ whole genome shotgun (WGS) entry which is preliminary data.</text>
</comment>
<evidence type="ECO:0000313" key="3">
    <source>
        <dbReference type="Proteomes" id="UP000257109"/>
    </source>
</evidence>
<evidence type="ECO:0000256" key="1">
    <source>
        <dbReference type="SAM" id="MobiDB-lite"/>
    </source>
</evidence>
<reference evidence="2" key="1">
    <citation type="submission" date="2018-05" db="EMBL/GenBank/DDBJ databases">
        <title>Draft genome of Mucuna pruriens seed.</title>
        <authorList>
            <person name="Nnadi N.E."/>
            <person name="Vos R."/>
            <person name="Hasami M.H."/>
            <person name="Devisetty U.K."/>
            <person name="Aguiy J.C."/>
        </authorList>
    </citation>
    <scope>NUCLEOTIDE SEQUENCE [LARGE SCALE GENOMIC DNA]</scope>
    <source>
        <strain evidence="2">JCA_2017</strain>
    </source>
</reference>
<accession>A0A371IDS8</accession>
<gene>
    <name evidence="2" type="ORF">CR513_01904</name>
</gene>
<keyword evidence="3" id="KW-1185">Reference proteome</keyword>
<evidence type="ECO:0000313" key="2">
    <source>
        <dbReference type="EMBL" id="RDY13211.1"/>
    </source>
</evidence>
<feature type="non-terminal residue" evidence="2">
    <location>
        <position position="122"/>
    </location>
</feature>
<protein>
    <submittedName>
        <fullName evidence="2">Uncharacterized protein</fullName>
    </submittedName>
</protein>
<name>A0A371IDS8_MUCPR</name>
<dbReference type="EMBL" id="QJKJ01000318">
    <property type="protein sequence ID" value="RDY13211.1"/>
    <property type="molecule type" value="Genomic_DNA"/>
</dbReference>
<dbReference type="AlphaFoldDB" id="A0A371IDS8"/>
<dbReference type="OrthoDB" id="1432211at2759"/>
<organism evidence="2 3">
    <name type="scientific">Mucuna pruriens</name>
    <name type="common">Velvet bean</name>
    <name type="synonym">Dolichos pruriens</name>
    <dbReference type="NCBI Taxonomy" id="157652"/>
    <lineage>
        <taxon>Eukaryota</taxon>
        <taxon>Viridiplantae</taxon>
        <taxon>Streptophyta</taxon>
        <taxon>Embryophyta</taxon>
        <taxon>Tracheophyta</taxon>
        <taxon>Spermatophyta</taxon>
        <taxon>Magnoliopsida</taxon>
        <taxon>eudicotyledons</taxon>
        <taxon>Gunneridae</taxon>
        <taxon>Pentapetalae</taxon>
        <taxon>rosids</taxon>
        <taxon>fabids</taxon>
        <taxon>Fabales</taxon>
        <taxon>Fabaceae</taxon>
        <taxon>Papilionoideae</taxon>
        <taxon>50 kb inversion clade</taxon>
        <taxon>NPAAA clade</taxon>
        <taxon>indigoferoid/millettioid clade</taxon>
        <taxon>Phaseoleae</taxon>
        <taxon>Mucuna</taxon>
    </lineage>
</organism>
<dbReference type="Proteomes" id="UP000257109">
    <property type="component" value="Unassembled WGS sequence"/>
</dbReference>
<proteinExistence type="predicted"/>
<feature type="region of interest" description="Disordered" evidence="1">
    <location>
        <begin position="38"/>
        <end position="63"/>
    </location>
</feature>
<sequence length="122" mass="13909">MGHNTYVTKEYVKRREEGRCFQCGQQFGPLHRCHERKLKEGDEAESDGVEFVESSPNNDQQRSATECNMLNLSFFSLNGFSRPKTMKMKGTVGDNLVMVMVDNGASHFISQSMIQRLRLPTT</sequence>
<feature type="compositionally biased region" description="Polar residues" evidence="1">
    <location>
        <begin position="54"/>
        <end position="63"/>
    </location>
</feature>